<dbReference type="EMBL" id="JAUSRG010000003">
    <property type="protein sequence ID" value="MDP9904586.1"/>
    <property type="molecule type" value="Genomic_DNA"/>
</dbReference>
<name>A0AAW8D6R2_9MICC</name>
<comment type="caution">
    <text evidence="9">The sequence shown here is derived from an EMBL/GenBank/DDBJ whole genome shotgun (WGS) entry which is preliminary data.</text>
</comment>
<gene>
    <name evidence="9" type="ORF">J2S90_001541</name>
</gene>
<evidence type="ECO:0000256" key="4">
    <source>
        <dbReference type="ARBA" id="ARBA00023002"/>
    </source>
</evidence>
<feature type="compositionally biased region" description="Basic and acidic residues" evidence="7">
    <location>
        <begin position="302"/>
        <end position="326"/>
    </location>
</feature>
<feature type="region of interest" description="Disordered" evidence="7">
    <location>
        <begin position="302"/>
        <end position="331"/>
    </location>
</feature>
<accession>A0AAW8D6R2</accession>
<evidence type="ECO:0000313" key="9">
    <source>
        <dbReference type="EMBL" id="MDP9904586.1"/>
    </source>
</evidence>
<dbReference type="Pfam" id="PF21105">
    <property type="entry name" value="DyP_N"/>
    <property type="match status" value="1"/>
</dbReference>
<dbReference type="PANTHER" id="PTHR30521:SF5">
    <property type="entry name" value="BLR4509 PROTEIN"/>
    <property type="match status" value="1"/>
</dbReference>
<keyword evidence="4" id="KW-0560">Oxidoreductase</keyword>
<feature type="domain" description="DyP dimeric alpha+beta barrel" evidence="8">
    <location>
        <begin position="53"/>
        <end position="172"/>
    </location>
</feature>
<sequence>MMTAPRKPGESPGTPPLGGVLKGLFRRFVPPTLELHDIQALILRPRPAPYYGTHAFVEIMDAAGGREAMRRLRTRVTSAADWREARSAWTAVALSYRGLEALGAPASALASFPRAFREGMAARADKLRDHGPNDPSRWQAPFGTGRVHLMVSVYADSEEAWRDELAGYEEQFATLTGLRVLLRQDFGAQPESRNAFGFKDGFTQPVVEGSGVEGWPGDGRPIKAGEFILGYKAEGGHALGAPTPEVLGRNGTYLVFRKYHSHVDAFNRYLHQGADTPEGREFLAAKLVGRWRSGAPLELAPEHDDVGLGADDSRNNDFRYRDDPKGLRTPVGSHIRRMNPRDTELKVLSDVNIRRIIRRSTTYGEPLGDSLRDDGKPRGLDFIAISARAIDTVEFLQSEWINSGNFIGRGTEKDPLLGVQDENAFFTVPGTPPRRISGIETFNTLDGGEYFFMPSLTALDWLAGL</sequence>
<evidence type="ECO:0000259" key="8">
    <source>
        <dbReference type="Pfam" id="PF21105"/>
    </source>
</evidence>
<dbReference type="GO" id="GO:0004601">
    <property type="term" value="F:peroxidase activity"/>
    <property type="evidence" value="ECO:0007669"/>
    <property type="project" value="UniProtKB-KW"/>
</dbReference>
<dbReference type="InterPro" id="IPR006314">
    <property type="entry name" value="Dyp_peroxidase"/>
</dbReference>
<dbReference type="PANTHER" id="PTHR30521">
    <property type="entry name" value="DEFERROCHELATASE/PEROXIDASE"/>
    <property type="match status" value="1"/>
</dbReference>
<organism evidence="9 10">
    <name type="scientific">Arthrobacter bambusae</name>
    <dbReference type="NCBI Taxonomy" id="1338426"/>
    <lineage>
        <taxon>Bacteria</taxon>
        <taxon>Bacillati</taxon>
        <taxon>Actinomycetota</taxon>
        <taxon>Actinomycetes</taxon>
        <taxon>Micrococcales</taxon>
        <taxon>Micrococcaceae</taxon>
        <taxon>Arthrobacter</taxon>
    </lineage>
</organism>
<keyword evidence="5" id="KW-0408">Iron</keyword>
<comment type="cofactor">
    <cofactor evidence="1">
        <name>heme b</name>
        <dbReference type="ChEBI" id="CHEBI:60344"/>
    </cofactor>
</comment>
<evidence type="ECO:0000256" key="1">
    <source>
        <dbReference type="ARBA" id="ARBA00001970"/>
    </source>
</evidence>
<dbReference type="Proteomes" id="UP001242995">
    <property type="component" value="Unassembled WGS sequence"/>
</dbReference>
<dbReference type="GO" id="GO:0020037">
    <property type="term" value="F:heme binding"/>
    <property type="evidence" value="ECO:0007669"/>
    <property type="project" value="InterPro"/>
</dbReference>
<dbReference type="GO" id="GO:0005829">
    <property type="term" value="C:cytosol"/>
    <property type="evidence" value="ECO:0007669"/>
    <property type="project" value="TreeGrafter"/>
</dbReference>
<keyword evidence="2 9" id="KW-0575">Peroxidase</keyword>
<dbReference type="GO" id="GO:0046872">
    <property type="term" value="F:metal ion binding"/>
    <property type="evidence" value="ECO:0007669"/>
    <property type="project" value="UniProtKB-KW"/>
</dbReference>
<evidence type="ECO:0000256" key="2">
    <source>
        <dbReference type="ARBA" id="ARBA00022559"/>
    </source>
</evidence>
<dbReference type="NCBIfam" id="TIGR01413">
    <property type="entry name" value="Dyp_perox_fam"/>
    <property type="match status" value="1"/>
</dbReference>
<evidence type="ECO:0000256" key="3">
    <source>
        <dbReference type="ARBA" id="ARBA00022723"/>
    </source>
</evidence>
<dbReference type="SUPFAM" id="SSF54909">
    <property type="entry name" value="Dimeric alpha+beta barrel"/>
    <property type="match status" value="1"/>
</dbReference>
<dbReference type="PROSITE" id="PS51404">
    <property type="entry name" value="DYP_PEROXIDASE"/>
    <property type="match status" value="1"/>
</dbReference>
<proteinExistence type="inferred from homology"/>
<dbReference type="InterPro" id="IPR049509">
    <property type="entry name" value="DyP_N"/>
</dbReference>
<comment type="similarity">
    <text evidence="6">Belongs to the DyP-type peroxidase family.</text>
</comment>
<dbReference type="AlphaFoldDB" id="A0AAW8D6R2"/>
<protein>
    <submittedName>
        <fullName evidence="9">Dyp-type peroxidase family</fullName>
    </submittedName>
</protein>
<evidence type="ECO:0000256" key="6">
    <source>
        <dbReference type="ARBA" id="ARBA00025737"/>
    </source>
</evidence>
<evidence type="ECO:0000313" key="10">
    <source>
        <dbReference type="Proteomes" id="UP001242995"/>
    </source>
</evidence>
<evidence type="ECO:0000256" key="7">
    <source>
        <dbReference type="SAM" id="MobiDB-lite"/>
    </source>
</evidence>
<evidence type="ECO:0000256" key="5">
    <source>
        <dbReference type="ARBA" id="ARBA00023004"/>
    </source>
</evidence>
<reference evidence="9" key="1">
    <citation type="submission" date="2023-07" db="EMBL/GenBank/DDBJ databases">
        <title>Sorghum-associated microbial communities from plants grown in Nebraska, USA.</title>
        <authorList>
            <person name="Schachtman D."/>
        </authorList>
    </citation>
    <scope>NUCLEOTIDE SEQUENCE</scope>
    <source>
        <strain evidence="9">DS1006</strain>
    </source>
</reference>
<dbReference type="InterPro" id="IPR011008">
    <property type="entry name" value="Dimeric_a/b-barrel"/>
</dbReference>
<keyword evidence="3" id="KW-0479">Metal-binding</keyword>